<dbReference type="AlphaFoldDB" id="A0A0G0UCJ5"/>
<protein>
    <recommendedName>
        <fullName evidence="3">DUF192 domain-containing protein</fullName>
    </recommendedName>
</protein>
<gene>
    <name evidence="1" type="ORF">UU35_C0010G0051</name>
</gene>
<dbReference type="EMBL" id="LCAH01000010">
    <property type="protein sequence ID" value="KKR86673.1"/>
    <property type="molecule type" value="Genomic_DNA"/>
</dbReference>
<sequence length="131" mass="14952">MSIFFFFPVSNQTTITFSDGSQIQAEIVRTEQTREKGLSGRKTLQKNHGMLFLFDEPQQRGIWMKGMWFSIDILWLREGKIVSMVEHAPIPVLGESIPTFRPDVLASEVLELPDGFVSEHGLREGDEVKIK</sequence>
<organism evidence="1 2">
    <name type="scientific">Candidatus Uhrbacteria bacterium GW2011_GWC2_41_11</name>
    <dbReference type="NCBI Taxonomy" id="1618985"/>
    <lineage>
        <taxon>Bacteria</taxon>
        <taxon>Candidatus Uhriibacteriota</taxon>
    </lineage>
</organism>
<accession>A0A0G0UCJ5</accession>
<dbReference type="PANTHER" id="PTHR37953:SF1">
    <property type="entry name" value="UPF0127 PROTEIN MJ1496"/>
    <property type="match status" value="1"/>
</dbReference>
<evidence type="ECO:0000313" key="1">
    <source>
        <dbReference type="EMBL" id="KKR86673.1"/>
    </source>
</evidence>
<dbReference type="InterPro" id="IPR003795">
    <property type="entry name" value="DUF192"/>
</dbReference>
<dbReference type="InterPro" id="IPR038695">
    <property type="entry name" value="Saro_0823-like_sf"/>
</dbReference>
<dbReference type="Gene3D" id="2.60.120.1140">
    <property type="entry name" value="Protein of unknown function DUF192"/>
    <property type="match status" value="1"/>
</dbReference>
<evidence type="ECO:0008006" key="3">
    <source>
        <dbReference type="Google" id="ProtNLM"/>
    </source>
</evidence>
<proteinExistence type="predicted"/>
<dbReference type="PANTHER" id="PTHR37953">
    <property type="entry name" value="UPF0127 PROTEIN MJ1496"/>
    <property type="match status" value="1"/>
</dbReference>
<name>A0A0G0UCJ5_9BACT</name>
<dbReference type="Proteomes" id="UP000034616">
    <property type="component" value="Unassembled WGS sequence"/>
</dbReference>
<dbReference type="Pfam" id="PF02643">
    <property type="entry name" value="DUF192"/>
    <property type="match status" value="1"/>
</dbReference>
<evidence type="ECO:0000313" key="2">
    <source>
        <dbReference type="Proteomes" id="UP000034616"/>
    </source>
</evidence>
<comment type="caution">
    <text evidence="1">The sequence shown here is derived from an EMBL/GenBank/DDBJ whole genome shotgun (WGS) entry which is preliminary data.</text>
</comment>
<reference evidence="1 2" key="1">
    <citation type="journal article" date="2015" name="Nature">
        <title>rRNA introns, odd ribosomes, and small enigmatic genomes across a large radiation of phyla.</title>
        <authorList>
            <person name="Brown C.T."/>
            <person name="Hug L.A."/>
            <person name="Thomas B.C."/>
            <person name="Sharon I."/>
            <person name="Castelle C.J."/>
            <person name="Singh A."/>
            <person name="Wilkins M.J."/>
            <person name="Williams K.H."/>
            <person name="Banfield J.F."/>
        </authorList>
    </citation>
    <scope>NUCLEOTIDE SEQUENCE [LARGE SCALE GENOMIC DNA]</scope>
</reference>